<keyword evidence="4" id="KW-1185">Reference proteome</keyword>
<gene>
    <name evidence="3" type="primary">dhaA</name>
    <name evidence="3" type="ORF">PSU4_57600</name>
</gene>
<feature type="domain" description="AB hydrolase-1" evidence="2">
    <location>
        <begin position="47"/>
        <end position="164"/>
    </location>
</feature>
<dbReference type="PANTHER" id="PTHR42977:SF3">
    <property type="entry name" value="AB HYDROLASE-1 DOMAIN-CONTAINING PROTEIN"/>
    <property type="match status" value="1"/>
</dbReference>
<evidence type="ECO:0000259" key="2">
    <source>
        <dbReference type="Pfam" id="PF00561"/>
    </source>
</evidence>
<reference evidence="3 4" key="1">
    <citation type="submission" date="2019-07" db="EMBL/GenBank/DDBJ databases">
        <title>Whole genome shotgun sequence of Pseudonocardia sulfidoxydans NBRC 16205.</title>
        <authorList>
            <person name="Hosoyama A."/>
            <person name="Uohara A."/>
            <person name="Ohji S."/>
            <person name="Ichikawa N."/>
        </authorList>
    </citation>
    <scope>NUCLEOTIDE SEQUENCE [LARGE SCALE GENOMIC DNA]</scope>
    <source>
        <strain evidence="3 4">NBRC 16205</strain>
    </source>
</reference>
<keyword evidence="1" id="KW-0378">Hydrolase</keyword>
<dbReference type="InterPro" id="IPR029058">
    <property type="entry name" value="AB_hydrolase_fold"/>
</dbReference>
<dbReference type="Proteomes" id="UP000321685">
    <property type="component" value="Unassembled WGS sequence"/>
</dbReference>
<proteinExistence type="predicted"/>
<dbReference type="EMBL" id="BJVJ01000113">
    <property type="protein sequence ID" value="GEL26806.1"/>
    <property type="molecule type" value="Genomic_DNA"/>
</dbReference>
<accession>A0A511DPQ7</accession>
<dbReference type="NCBIfam" id="NF002043">
    <property type="entry name" value="PRK00870.1"/>
    <property type="match status" value="1"/>
</dbReference>
<name>A0A511DPQ7_9PSEU</name>
<evidence type="ECO:0000313" key="4">
    <source>
        <dbReference type="Proteomes" id="UP000321685"/>
    </source>
</evidence>
<dbReference type="InterPro" id="IPR000073">
    <property type="entry name" value="AB_hydrolase_1"/>
</dbReference>
<comment type="caution">
    <text evidence="3">The sequence shown here is derived from an EMBL/GenBank/DDBJ whole genome shotgun (WGS) entry which is preliminary data.</text>
</comment>
<dbReference type="PRINTS" id="PR00412">
    <property type="entry name" value="EPOXHYDRLASE"/>
</dbReference>
<dbReference type="OrthoDB" id="812569at2"/>
<dbReference type="InterPro" id="IPR000639">
    <property type="entry name" value="Epox_hydrolase-like"/>
</dbReference>
<dbReference type="AlphaFoldDB" id="A0A511DPQ7"/>
<protein>
    <submittedName>
        <fullName evidence="3">Haloalkane dehalogenase</fullName>
    </submittedName>
</protein>
<evidence type="ECO:0000313" key="3">
    <source>
        <dbReference type="EMBL" id="GEL26806.1"/>
    </source>
</evidence>
<dbReference type="PRINTS" id="PR00111">
    <property type="entry name" value="ABHYDROLASE"/>
</dbReference>
<dbReference type="Pfam" id="PF00561">
    <property type="entry name" value="Abhydrolase_1"/>
    <property type="match status" value="1"/>
</dbReference>
<dbReference type="GO" id="GO:0004301">
    <property type="term" value="F:epoxide hydrolase activity"/>
    <property type="evidence" value="ECO:0007669"/>
    <property type="project" value="TreeGrafter"/>
</dbReference>
<evidence type="ECO:0000256" key="1">
    <source>
        <dbReference type="ARBA" id="ARBA00022801"/>
    </source>
</evidence>
<organism evidence="3 4">
    <name type="scientific">Pseudonocardia sulfidoxydans NBRC 16205</name>
    <dbReference type="NCBI Taxonomy" id="1223511"/>
    <lineage>
        <taxon>Bacteria</taxon>
        <taxon>Bacillati</taxon>
        <taxon>Actinomycetota</taxon>
        <taxon>Actinomycetes</taxon>
        <taxon>Pseudonocardiales</taxon>
        <taxon>Pseudonocardiaceae</taxon>
        <taxon>Pseudonocardia</taxon>
    </lineage>
</organism>
<dbReference type="SUPFAM" id="SSF53474">
    <property type="entry name" value="alpha/beta-Hydrolases"/>
    <property type="match status" value="1"/>
</dbReference>
<dbReference type="Gene3D" id="3.40.50.1820">
    <property type="entry name" value="alpha/beta hydrolase"/>
    <property type="match status" value="1"/>
</dbReference>
<sequence length="305" mass="32904">MRVLRTPDDRFVDLPDFPYPPHHADVASGDGGTLRMAWVEDGPADGPVVLLLHGEPSWSFLYRTMIPVLAAAGLRAVAPDLVGFGRSDKPTEIGDHSFARHVEWVRALAFDVLDLRAVTLVGQDWGGLIGLRLLAEHPDRFVGVVAANTGLPTGERDMPEVWWQFRRAVEKAGAAGRLDVARLVQSGCRTPFTDDVRAAYDAPFPDQDFVAGPRAMPLIVPTRPDDPATEANRAAWATLRTLDVPFVCAFSDGDPITASMEPVLRATMPGAAGREHPTIGGAGHFLQEDAGPALAEVVVDLVRTL</sequence>
<dbReference type="PANTHER" id="PTHR42977">
    <property type="entry name" value="HYDROLASE-RELATED"/>
    <property type="match status" value="1"/>
</dbReference>
<dbReference type="RefSeq" id="WP_147115525.1">
    <property type="nucleotide sequence ID" value="NZ_BJVJ01000113.1"/>
</dbReference>
<dbReference type="InterPro" id="IPR051340">
    <property type="entry name" value="Haloalkane_dehalogenase"/>
</dbReference>